<proteinExistence type="predicted"/>
<accession>A0A0F3GYP6</accession>
<evidence type="ECO:0000313" key="4">
    <source>
        <dbReference type="Proteomes" id="UP000033423"/>
    </source>
</evidence>
<evidence type="ECO:0000256" key="1">
    <source>
        <dbReference type="SAM" id="MobiDB-lite"/>
    </source>
</evidence>
<sequence length="249" mass="28790">MSKESSDRPADKTTDRPTDKTTDRPTDKTTDRPADKTTDRPADKTTDRPADRGQRLPDKRSADRWSPKPDHASHSKKYVALMQTILAMETRLVWGELAYLFLNIVILFFSLALLAYATEKRDAHMIYISVLFLIVIGEFTCLYWIISSMKIQMKLKLRYFQARYMERRYGTRDEAFFTDEASYFNPSIGYVESPDKRERVDYPKAGATRMDGFAGSAKPRHLSWAMVSVLFFIYIALMLLIVQKILTVL</sequence>
<feature type="transmembrane region" description="Helical" evidence="2">
    <location>
        <begin position="97"/>
        <end position="118"/>
    </location>
</feature>
<protein>
    <submittedName>
        <fullName evidence="3">Membrane protein</fullName>
    </submittedName>
</protein>
<name>A0A0F3GYP6_9BACT</name>
<evidence type="ECO:0000313" key="3">
    <source>
        <dbReference type="EMBL" id="KJU87099.1"/>
    </source>
</evidence>
<dbReference type="EMBL" id="LACI01000322">
    <property type="protein sequence ID" value="KJU87099.1"/>
    <property type="molecule type" value="Genomic_DNA"/>
</dbReference>
<keyword evidence="4" id="KW-1185">Reference proteome</keyword>
<feature type="region of interest" description="Disordered" evidence="1">
    <location>
        <begin position="1"/>
        <end position="72"/>
    </location>
</feature>
<keyword evidence="2" id="KW-0812">Transmembrane</keyword>
<dbReference type="AlphaFoldDB" id="A0A0F3GYP6"/>
<gene>
    <name evidence="3" type="ORF">MBAV_000703</name>
</gene>
<dbReference type="Proteomes" id="UP000033423">
    <property type="component" value="Unassembled WGS sequence"/>
</dbReference>
<keyword evidence="2" id="KW-1133">Transmembrane helix</keyword>
<comment type="caution">
    <text evidence="3">The sequence shown here is derived from an EMBL/GenBank/DDBJ whole genome shotgun (WGS) entry which is preliminary data.</text>
</comment>
<feature type="transmembrane region" description="Helical" evidence="2">
    <location>
        <begin position="222"/>
        <end position="242"/>
    </location>
</feature>
<feature type="transmembrane region" description="Helical" evidence="2">
    <location>
        <begin position="124"/>
        <end position="146"/>
    </location>
</feature>
<keyword evidence="2" id="KW-0472">Membrane</keyword>
<reference evidence="3 4" key="1">
    <citation type="submission" date="2015-02" db="EMBL/GenBank/DDBJ databases">
        <title>Single-cell genomics of uncultivated deep-branching MTB reveals a conserved set of magnetosome genes.</title>
        <authorList>
            <person name="Kolinko S."/>
            <person name="Richter M."/>
            <person name="Glockner F.O."/>
            <person name="Brachmann A."/>
            <person name="Schuler D."/>
        </authorList>
    </citation>
    <scope>NUCLEOTIDE SEQUENCE [LARGE SCALE GENOMIC DNA]</scope>
    <source>
        <strain evidence="3">TM-1</strain>
    </source>
</reference>
<organism evidence="3 4">
    <name type="scientific">Candidatus Magnetobacterium bavaricum</name>
    <dbReference type="NCBI Taxonomy" id="29290"/>
    <lineage>
        <taxon>Bacteria</taxon>
        <taxon>Pseudomonadati</taxon>
        <taxon>Nitrospirota</taxon>
        <taxon>Thermodesulfovibrionia</taxon>
        <taxon>Thermodesulfovibrionales</taxon>
        <taxon>Candidatus Magnetobacteriaceae</taxon>
        <taxon>Candidatus Magnetobacterium</taxon>
    </lineage>
</organism>
<evidence type="ECO:0000256" key="2">
    <source>
        <dbReference type="SAM" id="Phobius"/>
    </source>
</evidence>